<dbReference type="InterPro" id="IPR041202">
    <property type="entry name" value="BaeRF_family10"/>
</dbReference>
<reference evidence="1 2" key="1">
    <citation type="submission" date="2015-07" db="EMBL/GenBank/DDBJ databases">
        <title>Whole genome sequence of Thermanaerothrix daxensis DSM 23592.</title>
        <authorList>
            <person name="Hemp J."/>
            <person name="Ward L.M."/>
            <person name="Pace L.A."/>
            <person name="Fischer W.W."/>
        </authorList>
    </citation>
    <scope>NUCLEOTIDE SEQUENCE [LARGE SCALE GENOMIC DNA]</scope>
    <source>
        <strain evidence="1 2">GNS-1</strain>
    </source>
</reference>
<gene>
    <name evidence="1" type="ORF">SE15_09830</name>
</gene>
<name>A0A0P6XTW2_9CHLR</name>
<dbReference type="Gene3D" id="3.30.1330.30">
    <property type="match status" value="1"/>
</dbReference>
<evidence type="ECO:0000313" key="1">
    <source>
        <dbReference type="EMBL" id="KPL82445.1"/>
    </source>
</evidence>
<dbReference type="OrthoDB" id="5241360at2"/>
<comment type="caution">
    <text evidence="1">The sequence shown here is derived from an EMBL/GenBank/DDBJ whole genome shotgun (WGS) entry which is preliminary data.</text>
</comment>
<sequence>MLTDQDVRELIKFTSPHPVLSVYLSTDPTLGNKDSYRLRLRNMLKKVNLPQDEEAVERYIMQEYDWSGRGVVVFSCQPQGFFRAYSLAVPVRDLVHVGDRPSVRVLADLLDSYGGYGVVLVDKQGARLFHFHLGELREQEGIVGEMVKRTKHGGASSLPGARGGVAGRTKHVDEVIERNMKEAVDFAVSFFEQNRVRRILIGGTEDNVALFRSLLPKAWQSLIVGTFPMNMTASHAEVLAKAMQVGQEFETKRENQLIKDLITAAAKNSGAVIGLENTLQAVNEDRVSTLVILEGFGQSAYRCGQCGYLTSRQQTTCPACGGEMHEIADAVDFAVSRVMRGGGDVEVVHRNSELEKAGMIGAFLRY</sequence>
<keyword evidence="2" id="KW-1185">Reference proteome</keyword>
<dbReference type="InterPro" id="IPR004403">
    <property type="entry name" value="Peptide_chain-rel_eRF1/aRF1"/>
</dbReference>
<dbReference type="GO" id="GO:0003747">
    <property type="term" value="F:translation release factor activity"/>
    <property type="evidence" value="ECO:0007669"/>
    <property type="project" value="InterPro"/>
</dbReference>
<dbReference type="AlphaFoldDB" id="A0A0P6XTW2"/>
<dbReference type="PANTHER" id="PTHR10113">
    <property type="entry name" value="PEPTIDE CHAIN RELEASE FACTOR SUBUNIT 1"/>
    <property type="match status" value="1"/>
</dbReference>
<dbReference type="STRING" id="869279.SE15_09830"/>
<protein>
    <submittedName>
        <fullName evidence="1">Uncharacterized protein</fullName>
    </submittedName>
</protein>
<dbReference type="Gene3D" id="3.30.420.60">
    <property type="entry name" value="eRF1 domain 2"/>
    <property type="match status" value="1"/>
</dbReference>
<dbReference type="Proteomes" id="UP000050544">
    <property type="component" value="Unassembled WGS sequence"/>
</dbReference>
<accession>A0A0P6XTW2</accession>
<proteinExistence type="predicted"/>
<dbReference type="SUPFAM" id="SSF55315">
    <property type="entry name" value="L30e-like"/>
    <property type="match status" value="1"/>
</dbReference>
<dbReference type="Pfam" id="PF18854">
    <property type="entry name" value="baeRF_family10"/>
    <property type="match status" value="1"/>
</dbReference>
<dbReference type="InterPro" id="IPR042226">
    <property type="entry name" value="eFR1_2_sf"/>
</dbReference>
<dbReference type="EMBL" id="LGKO01000005">
    <property type="protein sequence ID" value="KPL82445.1"/>
    <property type="molecule type" value="Genomic_DNA"/>
</dbReference>
<dbReference type="InterPro" id="IPR029064">
    <property type="entry name" value="Ribosomal_eL30-like_sf"/>
</dbReference>
<dbReference type="RefSeq" id="WP_054521936.1">
    <property type="nucleotide sequence ID" value="NZ_LGKO01000005.1"/>
</dbReference>
<organism evidence="1 2">
    <name type="scientific">Thermanaerothrix daxensis</name>
    <dbReference type="NCBI Taxonomy" id="869279"/>
    <lineage>
        <taxon>Bacteria</taxon>
        <taxon>Bacillati</taxon>
        <taxon>Chloroflexota</taxon>
        <taxon>Anaerolineae</taxon>
        <taxon>Anaerolineales</taxon>
        <taxon>Anaerolineaceae</taxon>
        <taxon>Thermanaerothrix</taxon>
    </lineage>
</organism>
<evidence type="ECO:0000313" key="2">
    <source>
        <dbReference type="Proteomes" id="UP000050544"/>
    </source>
</evidence>